<dbReference type="EMBL" id="PGTS01000006">
    <property type="protein sequence ID" value="PKR48138.1"/>
    <property type="molecule type" value="Genomic_DNA"/>
</dbReference>
<keyword evidence="2" id="KW-1185">Reference proteome</keyword>
<reference evidence="1 2" key="1">
    <citation type="submission" date="2017-11" db="EMBL/GenBank/DDBJ databases">
        <title>Biodiversity and function of Thalassospira species in the particle-attached aromatic-hydrocarbon-degrading consortia from the surface seawater of the China South Sea.</title>
        <authorList>
            <person name="Dong C."/>
            <person name="Liu R."/>
            <person name="Shao Z."/>
        </authorList>
    </citation>
    <scope>NUCLEOTIDE SEQUENCE [LARGE SCALE GENOMIC DNA]</scope>
    <source>
        <strain evidence="1 2">139Z-12</strain>
    </source>
</reference>
<dbReference type="Proteomes" id="UP000233365">
    <property type="component" value="Unassembled WGS sequence"/>
</dbReference>
<name>A0ABX4R559_9PROT</name>
<proteinExistence type="predicted"/>
<sequence length="83" mass="9703">MATGSNPVGLTNKPLKPFRFRGLFLYPPIPLYQIRFIRAVRFPSVGIRTIHDIFLTDQNRGFPGFWREFMADVQKHVKRGVDR</sequence>
<gene>
    <name evidence="1" type="ORF">CU041_15560</name>
</gene>
<organism evidence="1 2">
    <name type="scientific">Thalassospira povalilytica</name>
    <dbReference type="NCBI Taxonomy" id="732237"/>
    <lineage>
        <taxon>Bacteria</taxon>
        <taxon>Pseudomonadati</taxon>
        <taxon>Pseudomonadota</taxon>
        <taxon>Alphaproteobacteria</taxon>
        <taxon>Rhodospirillales</taxon>
        <taxon>Thalassospiraceae</taxon>
        <taxon>Thalassospira</taxon>
    </lineage>
</organism>
<accession>A0ABX4R559</accession>
<comment type="caution">
    <text evidence="1">The sequence shown here is derived from an EMBL/GenBank/DDBJ whole genome shotgun (WGS) entry which is preliminary data.</text>
</comment>
<evidence type="ECO:0000313" key="2">
    <source>
        <dbReference type="Proteomes" id="UP000233365"/>
    </source>
</evidence>
<evidence type="ECO:0000313" key="1">
    <source>
        <dbReference type="EMBL" id="PKR48138.1"/>
    </source>
</evidence>
<protein>
    <submittedName>
        <fullName evidence="1">Uncharacterized protein</fullName>
    </submittedName>
</protein>